<dbReference type="SUPFAM" id="SSF48435">
    <property type="entry name" value="Bacterial muramidases"/>
    <property type="match status" value="1"/>
</dbReference>
<dbReference type="InterPro" id="IPR008939">
    <property type="entry name" value="Lytic_TGlycosylase_superhlx_U"/>
</dbReference>
<proteinExistence type="predicted"/>
<dbReference type="EMBL" id="UINC01194289">
    <property type="protein sequence ID" value="SVE10305.1"/>
    <property type="molecule type" value="Genomic_DNA"/>
</dbReference>
<name>A0A383AT14_9ZZZZ</name>
<accession>A0A383AT14</accession>
<feature type="non-terminal residue" evidence="2">
    <location>
        <position position="1"/>
    </location>
</feature>
<gene>
    <name evidence="2" type="ORF">METZ01_LOCUS463159</name>
</gene>
<keyword evidence="1" id="KW-0732">Signal</keyword>
<reference evidence="2" key="1">
    <citation type="submission" date="2018-05" db="EMBL/GenBank/DDBJ databases">
        <authorList>
            <person name="Lanie J.A."/>
            <person name="Ng W.-L."/>
            <person name="Kazmierczak K.M."/>
            <person name="Andrzejewski T.M."/>
            <person name="Davidsen T.M."/>
            <person name="Wayne K.J."/>
            <person name="Tettelin H."/>
            <person name="Glass J.I."/>
            <person name="Rusch D."/>
            <person name="Podicherti R."/>
            <person name="Tsui H.-C.T."/>
            <person name="Winkler M.E."/>
        </authorList>
    </citation>
    <scope>NUCLEOTIDE SEQUENCE</scope>
</reference>
<sequence>KLIKIAIISIFLLHLTVSVAAGNANLSKKNIEYARSIFKQIEKGNWQNAIRKSKKINNKMLEQLVYWLYLNKKTNNANFNDYQNFIKQNPNLPKINRLKHFAEYKINIKSISPQLVINYFKIKEPLTSYGKIKLGEALIAVGNTLEGEKLIKTNWKNANLTNNDLSYLLKNYKNIIKEKDIIDRAEWLAWENKSQQLANLFKYLPRDYKSLYKARYLLMIRLYGVDFAIKNVPNKYKNNQGLLYHRLRW</sequence>
<dbReference type="GO" id="GO:0004553">
    <property type="term" value="F:hydrolase activity, hydrolyzing O-glycosyl compounds"/>
    <property type="evidence" value="ECO:0007669"/>
    <property type="project" value="InterPro"/>
</dbReference>
<evidence type="ECO:0000313" key="2">
    <source>
        <dbReference type="EMBL" id="SVE10305.1"/>
    </source>
</evidence>
<organism evidence="2">
    <name type="scientific">marine metagenome</name>
    <dbReference type="NCBI Taxonomy" id="408172"/>
    <lineage>
        <taxon>unclassified sequences</taxon>
        <taxon>metagenomes</taxon>
        <taxon>ecological metagenomes</taxon>
    </lineage>
</organism>
<dbReference type="AlphaFoldDB" id="A0A383AT14"/>
<dbReference type="GO" id="GO:0042597">
    <property type="term" value="C:periplasmic space"/>
    <property type="evidence" value="ECO:0007669"/>
    <property type="project" value="InterPro"/>
</dbReference>
<feature type="non-terminal residue" evidence="2">
    <location>
        <position position="249"/>
    </location>
</feature>
<evidence type="ECO:0000256" key="1">
    <source>
        <dbReference type="ARBA" id="ARBA00022729"/>
    </source>
</evidence>
<protein>
    <submittedName>
        <fullName evidence="2">Uncharacterized protein</fullName>
    </submittedName>
</protein>
<dbReference type="Gene3D" id="1.25.20.10">
    <property type="entry name" value="Bacterial muramidases"/>
    <property type="match status" value="1"/>
</dbReference>